<protein>
    <recommendedName>
        <fullName evidence="2">histidine kinase</fullName>
        <ecNumber evidence="2">2.7.13.3</ecNumber>
    </recommendedName>
</protein>
<dbReference type="AlphaFoldDB" id="A0A3N6M3J4"/>
<evidence type="ECO:0000256" key="1">
    <source>
        <dbReference type="ARBA" id="ARBA00000085"/>
    </source>
</evidence>
<dbReference type="Pfam" id="PF02518">
    <property type="entry name" value="HATPase_c"/>
    <property type="match status" value="1"/>
</dbReference>
<organism evidence="11 12">
    <name type="scientific">Natrarchaeobius chitinivorans</name>
    <dbReference type="NCBI Taxonomy" id="1679083"/>
    <lineage>
        <taxon>Archaea</taxon>
        <taxon>Methanobacteriati</taxon>
        <taxon>Methanobacteriota</taxon>
        <taxon>Stenosarchaea group</taxon>
        <taxon>Halobacteria</taxon>
        <taxon>Halobacteriales</taxon>
        <taxon>Natrialbaceae</taxon>
        <taxon>Natrarchaeobius</taxon>
    </lineage>
</organism>
<dbReference type="PANTHER" id="PTHR44936:SF10">
    <property type="entry name" value="SENSOR PROTEIN RSTB"/>
    <property type="match status" value="1"/>
</dbReference>
<comment type="catalytic activity">
    <reaction evidence="1">
        <text>ATP + protein L-histidine = ADP + protein N-phospho-L-histidine.</text>
        <dbReference type="EC" id="2.7.13.3"/>
    </reaction>
</comment>
<comment type="caution">
    <text evidence="11">The sequence shown here is derived from an EMBL/GenBank/DDBJ whole genome shotgun (WGS) entry which is preliminary data.</text>
</comment>
<evidence type="ECO:0000256" key="3">
    <source>
        <dbReference type="ARBA" id="ARBA00022679"/>
    </source>
</evidence>
<evidence type="ECO:0000313" key="11">
    <source>
        <dbReference type="EMBL" id="RQG98043.1"/>
    </source>
</evidence>
<feature type="domain" description="Histidine kinase" evidence="9">
    <location>
        <begin position="352"/>
        <end position="558"/>
    </location>
</feature>
<dbReference type="InterPro" id="IPR000700">
    <property type="entry name" value="PAS-assoc_C"/>
</dbReference>
<reference evidence="11 12" key="1">
    <citation type="submission" date="2018-10" db="EMBL/GenBank/DDBJ databases">
        <title>Natrarchaeobius chitinivorans gen. nov., sp. nov., and Natrarchaeobius haloalkaliphilus sp. nov., alkaliphilic, chitin-utilizing haloarchaea from hypersaline alkaline lakes.</title>
        <authorList>
            <person name="Sorokin D.Y."/>
            <person name="Elcheninov A.G."/>
            <person name="Kostrikina N.A."/>
            <person name="Bale N.J."/>
            <person name="Sinninghe Damste J.S."/>
            <person name="Khijniak T.V."/>
            <person name="Kublanov I.V."/>
            <person name="Toshchakov S.V."/>
        </authorList>
    </citation>
    <scope>NUCLEOTIDE SEQUENCE [LARGE SCALE GENOMIC DNA]</scope>
    <source>
        <strain evidence="11 12">AArcht4T</strain>
    </source>
</reference>
<dbReference type="CDD" id="cd00075">
    <property type="entry name" value="HATPase"/>
    <property type="match status" value="1"/>
</dbReference>
<evidence type="ECO:0000313" key="12">
    <source>
        <dbReference type="Proteomes" id="UP000282323"/>
    </source>
</evidence>
<feature type="transmembrane region" description="Helical" evidence="8">
    <location>
        <begin position="145"/>
        <end position="165"/>
    </location>
</feature>
<keyword evidence="6" id="KW-0067">ATP-binding</keyword>
<evidence type="ECO:0000256" key="2">
    <source>
        <dbReference type="ARBA" id="ARBA00012438"/>
    </source>
</evidence>
<feature type="domain" description="PAC" evidence="10">
    <location>
        <begin position="294"/>
        <end position="348"/>
    </location>
</feature>
<evidence type="ECO:0000256" key="6">
    <source>
        <dbReference type="ARBA" id="ARBA00022840"/>
    </source>
</evidence>
<evidence type="ECO:0000259" key="9">
    <source>
        <dbReference type="PROSITE" id="PS50109"/>
    </source>
</evidence>
<keyword evidence="12" id="KW-1185">Reference proteome</keyword>
<evidence type="ECO:0000256" key="8">
    <source>
        <dbReference type="SAM" id="Phobius"/>
    </source>
</evidence>
<dbReference type="PROSITE" id="PS50113">
    <property type="entry name" value="PAC"/>
    <property type="match status" value="1"/>
</dbReference>
<feature type="transmembrane region" description="Helical" evidence="8">
    <location>
        <begin position="64"/>
        <end position="86"/>
    </location>
</feature>
<proteinExistence type="predicted"/>
<evidence type="ECO:0000256" key="4">
    <source>
        <dbReference type="ARBA" id="ARBA00022741"/>
    </source>
</evidence>
<dbReference type="InterPro" id="IPR035965">
    <property type="entry name" value="PAS-like_dom_sf"/>
</dbReference>
<feature type="transmembrane region" description="Helical" evidence="8">
    <location>
        <begin position="37"/>
        <end position="58"/>
    </location>
</feature>
<dbReference type="OrthoDB" id="237703at2157"/>
<feature type="transmembrane region" description="Helical" evidence="8">
    <location>
        <begin position="98"/>
        <end position="116"/>
    </location>
</feature>
<dbReference type="InterPro" id="IPR005467">
    <property type="entry name" value="His_kinase_dom"/>
</dbReference>
<dbReference type="SUPFAM" id="SSF55785">
    <property type="entry name" value="PYP-like sensor domain (PAS domain)"/>
    <property type="match status" value="1"/>
</dbReference>
<sequence length="590" mass="65002">MLPYPWPVIGSVLSGIGTVVLLGYLWRYRGKPSADWFLLTLFAQATWCFSYGLSLLVFDPAVRWAFEVVTWIAMAWIGLTFLAFSLEYTGRRNAVHTVWFGVLTAVPAVTTLLVVTNPAHELVWSGFAIDPVFEVATTSYEFETWAYVAIVVGMLYAVWGTFLLFDTVVSYGPLYRSEALAVVLSTLPPGVALLVWLFELGPVTQLSLVPIAFLPHVLLDAYAFVGGNMFTYSPATRRTAEKSAIEELEIPFVVVDTNCRIVDLNLAAEREFDVAAPSVLGDRLESTIDLDVELTGGDRIVTDDGAGEFRELAVSTSKLRDSSDTLVGYTVLLQDITDQRQREQRLEILNRILRHNFRNDLNVVEGYVDIAAERADEEELREVLARARADITSVIAMAEKAWSFERALEEVDESDTTVAVFDVFAEIAADVEASTDGRVEVAVPEDLLLWTRRGLFVQLFENLVENGIEHADCESATVSVEFEGIEDDRLAVFSVEDDGPGIPGHELAVIERGEETALEHGSGLGLWLATWCVRSLGGTMAFDTDDGTTVTVRLPTVAEPIGPTAGEADDDRRRSPPRNRSETGGASYFG</sequence>
<feature type="region of interest" description="Disordered" evidence="7">
    <location>
        <begin position="557"/>
        <end position="590"/>
    </location>
</feature>
<keyword evidence="3" id="KW-0808">Transferase</keyword>
<dbReference type="InterPro" id="IPR036890">
    <property type="entry name" value="HATPase_C_sf"/>
</dbReference>
<dbReference type="EMBL" id="REGA01000001">
    <property type="protein sequence ID" value="RQG98043.1"/>
    <property type="molecule type" value="Genomic_DNA"/>
</dbReference>
<gene>
    <name evidence="11" type="ORF">EA473_02310</name>
</gene>
<evidence type="ECO:0000256" key="5">
    <source>
        <dbReference type="ARBA" id="ARBA00022777"/>
    </source>
</evidence>
<dbReference type="GO" id="GO:0005524">
    <property type="term" value="F:ATP binding"/>
    <property type="evidence" value="ECO:0007669"/>
    <property type="project" value="UniProtKB-KW"/>
</dbReference>
<evidence type="ECO:0000256" key="7">
    <source>
        <dbReference type="SAM" id="MobiDB-lite"/>
    </source>
</evidence>
<dbReference type="InterPro" id="IPR003594">
    <property type="entry name" value="HATPase_dom"/>
</dbReference>
<dbReference type="GO" id="GO:0004673">
    <property type="term" value="F:protein histidine kinase activity"/>
    <property type="evidence" value="ECO:0007669"/>
    <property type="project" value="UniProtKB-EC"/>
</dbReference>
<accession>A0A3N6M3J4</accession>
<dbReference type="SMART" id="SM00387">
    <property type="entry name" value="HATPase_c"/>
    <property type="match status" value="1"/>
</dbReference>
<keyword evidence="8" id="KW-1133">Transmembrane helix</keyword>
<dbReference type="Gene3D" id="3.30.565.10">
    <property type="entry name" value="Histidine kinase-like ATPase, C-terminal domain"/>
    <property type="match status" value="1"/>
</dbReference>
<feature type="transmembrane region" description="Helical" evidence="8">
    <location>
        <begin position="6"/>
        <end position="25"/>
    </location>
</feature>
<dbReference type="PROSITE" id="PS50109">
    <property type="entry name" value="HIS_KIN"/>
    <property type="match status" value="1"/>
</dbReference>
<keyword evidence="8" id="KW-0472">Membrane</keyword>
<dbReference type="Pfam" id="PF16927">
    <property type="entry name" value="HisKA_7TM"/>
    <property type="match status" value="1"/>
</dbReference>
<keyword evidence="4" id="KW-0547">Nucleotide-binding</keyword>
<keyword evidence="8" id="KW-0812">Transmembrane</keyword>
<dbReference type="RefSeq" id="WP_124194028.1">
    <property type="nucleotide sequence ID" value="NZ_REGA01000001.1"/>
</dbReference>
<dbReference type="InterPro" id="IPR031621">
    <property type="entry name" value="HisKA_7TM"/>
</dbReference>
<dbReference type="PANTHER" id="PTHR44936">
    <property type="entry name" value="SENSOR PROTEIN CREC"/>
    <property type="match status" value="1"/>
</dbReference>
<evidence type="ECO:0000259" key="10">
    <source>
        <dbReference type="PROSITE" id="PS50113"/>
    </source>
</evidence>
<dbReference type="InterPro" id="IPR050980">
    <property type="entry name" value="2C_sensor_his_kinase"/>
</dbReference>
<dbReference type="EC" id="2.7.13.3" evidence="2"/>
<dbReference type="SUPFAM" id="SSF55874">
    <property type="entry name" value="ATPase domain of HSP90 chaperone/DNA topoisomerase II/histidine kinase"/>
    <property type="match status" value="1"/>
</dbReference>
<dbReference type="Gene3D" id="3.30.450.20">
    <property type="entry name" value="PAS domain"/>
    <property type="match status" value="1"/>
</dbReference>
<name>A0A3N6M3J4_NATCH</name>
<dbReference type="Proteomes" id="UP000282323">
    <property type="component" value="Unassembled WGS sequence"/>
</dbReference>
<feature type="transmembrane region" description="Helical" evidence="8">
    <location>
        <begin position="177"/>
        <end position="198"/>
    </location>
</feature>
<keyword evidence="5" id="KW-0418">Kinase</keyword>
<feature type="transmembrane region" description="Helical" evidence="8">
    <location>
        <begin position="210"/>
        <end position="232"/>
    </location>
</feature>